<dbReference type="Gene3D" id="1.10.287.110">
    <property type="entry name" value="DnaJ domain"/>
    <property type="match status" value="1"/>
</dbReference>
<reference evidence="4" key="1">
    <citation type="submission" date="2023-03" db="EMBL/GenBank/DDBJ databases">
        <title>Chromosome-scale reference genome and RAD-based genetic map of yellow starthistle (Centaurea solstitialis) reveal putative structural variation and QTLs associated with invader traits.</title>
        <authorList>
            <person name="Reatini B."/>
            <person name="Cang F.A."/>
            <person name="Jiang Q."/>
            <person name="Mckibben M.T.W."/>
            <person name="Barker M.S."/>
            <person name="Rieseberg L.H."/>
            <person name="Dlugosch K.M."/>
        </authorList>
    </citation>
    <scope>NUCLEOTIDE SEQUENCE</scope>
    <source>
        <strain evidence="4">CAN-66</strain>
        <tissue evidence="4">Leaf</tissue>
    </source>
</reference>
<dbReference type="InterPro" id="IPR036869">
    <property type="entry name" value="J_dom_sf"/>
</dbReference>
<feature type="compositionally biased region" description="Low complexity" evidence="2">
    <location>
        <begin position="322"/>
        <end position="334"/>
    </location>
</feature>
<dbReference type="PANTHER" id="PTHR23172">
    <property type="entry name" value="AUXILIN/CYCLIN G-ASSOCIATED KINASE-RELATED"/>
    <property type="match status" value="1"/>
</dbReference>
<evidence type="ECO:0000256" key="2">
    <source>
        <dbReference type="SAM" id="MobiDB-lite"/>
    </source>
</evidence>
<dbReference type="FunFam" id="1.10.287.110:FF:000009">
    <property type="entry name" value="Auxilin-related protein 1"/>
    <property type="match status" value="1"/>
</dbReference>
<dbReference type="GO" id="GO:0072583">
    <property type="term" value="P:clathrin-dependent endocytosis"/>
    <property type="evidence" value="ECO:0007669"/>
    <property type="project" value="TreeGrafter"/>
</dbReference>
<feature type="region of interest" description="Disordered" evidence="2">
    <location>
        <begin position="287"/>
        <end position="369"/>
    </location>
</feature>
<sequence>MDQFGVLVESIGFKAHGKSSAPLADLKNTNKTNHAESNSNPPSNVDGIFRSNTSKPSSNSGFDDVFGGIGSGVNSIDFDSVFKVSNNHNYNDDDDDDVFGLNKRTSGSTTSVDHHYPIDDLFGGMGIGSNNNNSNSGGKQANVSKYDDLLGNGNGMKSTNGGVKRNSVKKQEAVSESVDLLSGFGIKTPSSSGRIKGKSKIHITKLTNGMRLRGCLTKNKENSVVDELSHDSRRKSIPNPPPYRQSSGHSANSFSASAEDPFVMMERAFGSSKPNNGGVDYLDSLFSSSTRPSQSSTSEDSVYDALFNNNGGPKVEKKKASSESSYSTKKASSKPNGGGDDFSYLFGMGDGPSSGGEFQEMKGESEERRRARLNHHMTTRERMANALNEKNKRDLQAQREQDEKLRVAATLESDIKRWAVGKEGNLRALLSSLQHVLWSGSGWQPISLTDLITSTAVKKAYYKATLCIHPDKVQQKGATVQQKYIAEKVFDLLKEAWNKFNAEEFKKQ</sequence>
<gene>
    <name evidence="4" type="ORF">OSB04_002958</name>
</gene>
<name>A0AA38WN99_9ASTR</name>
<dbReference type="GO" id="GO:0030276">
    <property type="term" value="F:clathrin binding"/>
    <property type="evidence" value="ECO:0007669"/>
    <property type="project" value="TreeGrafter"/>
</dbReference>
<dbReference type="SUPFAM" id="SSF46565">
    <property type="entry name" value="Chaperone J-domain"/>
    <property type="match status" value="1"/>
</dbReference>
<feature type="region of interest" description="Disordered" evidence="2">
    <location>
        <begin position="19"/>
        <end position="58"/>
    </location>
</feature>
<evidence type="ECO:0000313" key="5">
    <source>
        <dbReference type="Proteomes" id="UP001172457"/>
    </source>
</evidence>
<dbReference type="GO" id="GO:0031982">
    <property type="term" value="C:vesicle"/>
    <property type="evidence" value="ECO:0007669"/>
    <property type="project" value="TreeGrafter"/>
</dbReference>
<evidence type="ECO:0000259" key="3">
    <source>
        <dbReference type="PROSITE" id="PS50076"/>
    </source>
</evidence>
<evidence type="ECO:0000313" key="4">
    <source>
        <dbReference type="EMBL" id="KAJ9566992.1"/>
    </source>
</evidence>
<dbReference type="PANTHER" id="PTHR23172:SF89">
    <property type="entry name" value="CHAPERONE J-DOMAIN SUPERFAMILY"/>
    <property type="match status" value="1"/>
</dbReference>
<comment type="caution">
    <text evidence="4">The sequence shown here is derived from an EMBL/GenBank/DDBJ whole genome shotgun (WGS) entry which is preliminary data.</text>
</comment>
<keyword evidence="1" id="KW-0175">Coiled coil</keyword>
<keyword evidence="5" id="KW-1185">Reference proteome</keyword>
<organism evidence="4 5">
    <name type="scientific">Centaurea solstitialis</name>
    <name type="common">yellow star-thistle</name>
    <dbReference type="NCBI Taxonomy" id="347529"/>
    <lineage>
        <taxon>Eukaryota</taxon>
        <taxon>Viridiplantae</taxon>
        <taxon>Streptophyta</taxon>
        <taxon>Embryophyta</taxon>
        <taxon>Tracheophyta</taxon>
        <taxon>Spermatophyta</taxon>
        <taxon>Magnoliopsida</taxon>
        <taxon>eudicotyledons</taxon>
        <taxon>Gunneridae</taxon>
        <taxon>Pentapetalae</taxon>
        <taxon>asterids</taxon>
        <taxon>campanulids</taxon>
        <taxon>Asterales</taxon>
        <taxon>Asteraceae</taxon>
        <taxon>Carduoideae</taxon>
        <taxon>Cardueae</taxon>
        <taxon>Centaureinae</taxon>
        <taxon>Centaurea</taxon>
    </lineage>
</organism>
<dbReference type="GO" id="GO:0005737">
    <property type="term" value="C:cytoplasm"/>
    <property type="evidence" value="ECO:0007669"/>
    <property type="project" value="TreeGrafter"/>
</dbReference>
<dbReference type="AlphaFoldDB" id="A0AA38WN99"/>
<feature type="compositionally biased region" description="Polar residues" evidence="2">
    <location>
        <begin position="27"/>
        <end position="43"/>
    </location>
</feature>
<dbReference type="PROSITE" id="PS50076">
    <property type="entry name" value="DNAJ_2"/>
    <property type="match status" value="1"/>
</dbReference>
<proteinExistence type="predicted"/>
<dbReference type="GO" id="GO:0072318">
    <property type="term" value="P:clathrin coat disassembly"/>
    <property type="evidence" value="ECO:0007669"/>
    <property type="project" value="TreeGrafter"/>
</dbReference>
<dbReference type="EMBL" id="JARYMX010000001">
    <property type="protein sequence ID" value="KAJ9566992.1"/>
    <property type="molecule type" value="Genomic_DNA"/>
</dbReference>
<evidence type="ECO:0000256" key="1">
    <source>
        <dbReference type="ARBA" id="ARBA00023054"/>
    </source>
</evidence>
<feature type="domain" description="J" evidence="3">
    <location>
        <begin position="441"/>
        <end position="508"/>
    </location>
</feature>
<feature type="compositionally biased region" description="Low complexity" evidence="2">
    <location>
        <begin position="246"/>
        <end position="255"/>
    </location>
</feature>
<protein>
    <recommendedName>
        <fullName evidence="3">J domain-containing protein</fullName>
    </recommendedName>
</protein>
<accession>A0AA38WN99</accession>
<dbReference type="Proteomes" id="UP001172457">
    <property type="component" value="Chromosome 1"/>
</dbReference>
<dbReference type="InterPro" id="IPR001623">
    <property type="entry name" value="DnaJ_domain"/>
</dbReference>
<feature type="compositionally biased region" description="Basic and acidic residues" evidence="2">
    <location>
        <begin position="222"/>
        <end position="231"/>
    </location>
</feature>
<feature type="compositionally biased region" description="Low complexity" evidence="2">
    <location>
        <begin position="287"/>
        <end position="300"/>
    </location>
</feature>
<feature type="compositionally biased region" description="Basic and acidic residues" evidence="2">
    <location>
        <begin position="359"/>
        <end position="369"/>
    </location>
</feature>
<feature type="region of interest" description="Disordered" evidence="2">
    <location>
        <begin position="222"/>
        <end position="255"/>
    </location>
</feature>